<keyword evidence="3" id="KW-1185">Reference proteome</keyword>
<dbReference type="GeneID" id="66109123"/>
<dbReference type="Proteomes" id="UP000812287">
    <property type="component" value="Unassembled WGS sequence"/>
</dbReference>
<dbReference type="AlphaFoldDB" id="A0A9P7VN24"/>
<sequence>MTDLGSATSVLDQKSGLGYRTSPSAIFLIFVVIPTFWCGSRGGSDVVPALDSLCILIPGHWLSRGRREKKTSTQKRTATGTPSRGIRLGF</sequence>
<gene>
    <name evidence="2" type="ORF">BT62DRAFT_934953</name>
</gene>
<accession>A0A9P7VN24</accession>
<name>A0A9P7VN24_9AGAR</name>
<dbReference type="RefSeq" id="XP_043036840.1">
    <property type="nucleotide sequence ID" value="XM_043186826.1"/>
</dbReference>
<evidence type="ECO:0000256" key="1">
    <source>
        <dbReference type="SAM" id="MobiDB-lite"/>
    </source>
</evidence>
<reference evidence="2" key="1">
    <citation type="submission" date="2020-11" db="EMBL/GenBank/DDBJ databases">
        <title>Adaptations for nitrogen fixation in a non-lichenized fungal sporocarp promotes dispersal by wood-feeding termites.</title>
        <authorList>
            <consortium name="DOE Joint Genome Institute"/>
            <person name="Koch R.A."/>
            <person name="Yoon G."/>
            <person name="Arayal U."/>
            <person name="Lail K."/>
            <person name="Amirebrahimi M."/>
            <person name="Labutti K."/>
            <person name="Lipzen A."/>
            <person name="Riley R."/>
            <person name="Barry K."/>
            <person name="Henrissat B."/>
            <person name="Grigoriev I.V."/>
            <person name="Herr J.R."/>
            <person name="Aime M.C."/>
        </authorList>
    </citation>
    <scope>NUCLEOTIDE SEQUENCE</scope>
    <source>
        <strain evidence="2">MCA 3950</strain>
    </source>
</reference>
<protein>
    <submittedName>
        <fullName evidence="2">Uncharacterized protein</fullName>
    </submittedName>
</protein>
<feature type="region of interest" description="Disordered" evidence="1">
    <location>
        <begin position="65"/>
        <end position="90"/>
    </location>
</feature>
<evidence type="ECO:0000313" key="3">
    <source>
        <dbReference type="Proteomes" id="UP000812287"/>
    </source>
</evidence>
<proteinExistence type="predicted"/>
<evidence type="ECO:0000313" key="2">
    <source>
        <dbReference type="EMBL" id="KAG7443340.1"/>
    </source>
</evidence>
<comment type="caution">
    <text evidence="2">The sequence shown here is derived from an EMBL/GenBank/DDBJ whole genome shotgun (WGS) entry which is preliminary data.</text>
</comment>
<dbReference type="EMBL" id="MU250545">
    <property type="protein sequence ID" value="KAG7443340.1"/>
    <property type="molecule type" value="Genomic_DNA"/>
</dbReference>
<organism evidence="2 3">
    <name type="scientific">Guyanagaster necrorhizus</name>
    <dbReference type="NCBI Taxonomy" id="856835"/>
    <lineage>
        <taxon>Eukaryota</taxon>
        <taxon>Fungi</taxon>
        <taxon>Dikarya</taxon>
        <taxon>Basidiomycota</taxon>
        <taxon>Agaricomycotina</taxon>
        <taxon>Agaricomycetes</taxon>
        <taxon>Agaricomycetidae</taxon>
        <taxon>Agaricales</taxon>
        <taxon>Marasmiineae</taxon>
        <taxon>Physalacriaceae</taxon>
        <taxon>Guyanagaster</taxon>
    </lineage>
</organism>